<evidence type="ECO:0000313" key="1">
    <source>
        <dbReference type="EMBL" id="CAF2115747.1"/>
    </source>
</evidence>
<dbReference type="AlphaFoldDB" id="A0A078FUC8"/>
<proteinExistence type="predicted"/>
<evidence type="ECO:0000313" key="2">
    <source>
        <dbReference type="EMBL" id="CDY15978.1"/>
    </source>
</evidence>
<gene>
    <name evidence="2" type="primary">BnaC08g41450D</name>
    <name evidence="1" type="ORF">DARMORV10_C08P47570.1</name>
    <name evidence="2" type="ORF">GSBRNA2T00090362001</name>
</gene>
<protein>
    <submittedName>
        <fullName evidence="1">(rape) hypothetical protein</fullName>
    </submittedName>
    <submittedName>
        <fullName evidence="2">BnaC08g41450D protein</fullName>
    </submittedName>
</protein>
<reference evidence="1" key="3">
    <citation type="submission" date="2021-01" db="EMBL/GenBank/DDBJ databases">
        <authorList>
            <consortium name="Genoscope - CEA"/>
            <person name="William W."/>
        </authorList>
    </citation>
    <scope>NUCLEOTIDE SEQUENCE</scope>
</reference>
<dbReference type="Gramene" id="CDY15978">
    <property type="protein sequence ID" value="CDY15978"/>
    <property type="gene ID" value="GSBRNA2T00090362001"/>
</dbReference>
<reference evidence="2" key="2">
    <citation type="submission" date="2014-06" db="EMBL/GenBank/DDBJ databases">
        <authorList>
            <person name="Genoscope - CEA"/>
        </authorList>
    </citation>
    <scope>NUCLEOTIDE SEQUENCE</scope>
</reference>
<dbReference type="EMBL" id="LK032060">
    <property type="protein sequence ID" value="CDY15978.1"/>
    <property type="molecule type" value="Genomic_DNA"/>
</dbReference>
<dbReference type="PaxDb" id="3708-A0A078FUC8"/>
<evidence type="ECO:0000313" key="3">
    <source>
        <dbReference type="Proteomes" id="UP000028999"/>
    </source>
</evidence>
<keyword evidence="3" id="KW-1185">Reference proteome</keyword>
<reference evidence="2 3" key="1">
    <citation type="journal article" date="2014" name="Science">
        <title>Plant genetics. Early allopolyploid evolution in the post-Neolithic Brassica napus oilseed genome.</title>
        <authorList>
            <person name="Chalhoub B."/>
            <person name="Denoeud F."/>
            <person name="Liu S."/>
            <person name="Parkin I.A."/>
            <person name="Tang H."/>
            <person name="Wang X."/>
            <person name="Chiquet J."/>
            <person name="Belcram H."/>
            <person name="Tong C."/>
            <person name="Samans B."/>
            <person name="Correa M."/>
            <person name="Da Silva C."/>
            <person name="Just J."/>
            <person name="Falentin C."/>
            <person name="Koh C.S."/>
            <person name="Le Clainche I."/>
            <person name="Bernard M."/>
            <person name="Bento P."/>
            <person name="Noel B."/>
            <person name="Labadie K."/>
            <person name="Alberti A."/>
            <person name="Charles M."/>
            <person name="Arnaud D."/>
            <person name="Guo H."/>
            <person name="Daviaud C."/>
            <person name="Alamery S."/>
            <person name="Jabbari K."/>
            <person name="Zhao M."/>
            <person name="Edger P.P."/>
            <person name="Chelaifa H."/>
            <person name="Tack D."/>
            <person name="Lassalle G."/>
            <person name="Mestiri I."/>
            <person name="Schnel N."/>
            <person name="Le Paslier M.C."/>
            <person name="Fan G."/>
            <person name="Renault V."/>
            <person name="Bayer P.E."/>
            <person name="Golicz A.A."/>
            <person name="Manoli S."/>
            <person name="Lee T.H."/>
            <person name="Thi V.H."/>
            <person name="Chalabi S."/>
            <person name="Hu Q."/>
            <person name="Fan C."/>
            <person name="Tollenaere R."/>
            <person name="Lu Y."/>
            <person name="Battail C."/>
            <person name="Shen J."/>
            <person name="Sidebottom C.H."/>
            <person name="Wang X."/>
            <person name="Canaguier A."/>
            <person name="Chauveau A."/>
            <person name="Berard A."/>
            <person name="Deniot G."/>
            <person name="Guan M."/>
            <person name="Liu Z."/>
            <person name="Sun F."/>
            <person name="Lim Y.P."/>
            <person name="Lyons E."/>
            <person name="Town C.D."/>
            <person name="Bancroft I."/>
            <person name="Wang X."/>
            <person name="Meng J."/>
            <person name="Ma J."/>
            <person name="Pires J.C."/>
            <person name="King G.J."/>
            <person name="Brunel D."/>
            <person name="Delourme R."/>
            <person name="Renard M."/>
            <person name="Aury J.M."/>
            <person name="Adams K.L."/>
            <person name="Batley J."/>
            <person name="Snowdon R.J."/>
            <person name="Tost J."/>
            <person name="Edwards D."/>
            <person name="Zhou Y."/>
            <person name="Hua W."/>
            <person name="Sharpe A.G."/>
            <person name="Paterson A.H."/>
            <person name="Guan C."/>
            <person name="Wincker P."/>
        </authorList>
    </citation>
    <scope>NUCLEOTIDE SEQUENCE [LARGE SCALE GENOMIC DNA]</scope>
    <source>
        <strain evidence="3">cv. Darmor-bzh</strain>
    </source>
</reference>
<name>A0A078FUC8_BRANA</name>
<accession>A0A078FUC8</accession>
<dbReference type="Proteomes" id="UP000028999">
    <property type="component" value="Unassembled WGS sequence"/>
</dbReference>
<organism evidence="2 3">
    <name type="scientific">Brassica napus</name>
    <name type="common">Rape</name>
    <dbReference type="NCBI Taxonomy" id="3708"/>
    <lineage>
        <taxon>Eukaryota</taxon>
        <taxon>Viridiplantae</taxon>
        <taxon>Streptophyta</taxon>
        <taxon>Embryophyta</taxon>
        <taxon>Tracheophyta</taxon>
        <taxon>Spermatophyta</taxon>
        <taxon>Magnoliopsida</taxon>
        <taxon>eudicotyledons</taxon>
        <taxon>Gunneridae</taxon>
        <taxon>Pentapetalae</taxon>
        <taxon>rosids</taxon>
        <taxon>malvids</taxon>
        <taxon>Brassicales</taxon>
        <taxon>Brassicaceae</taxon>
        <taxon>Brassiceae</taxon>
        <taxon>Brassica</taxon>
    </lineage>
</organism>
<sequence>MVSISPIHLHSTGTLQLLWVLQPWTFCQLVWKIWPPPNV</sequence>
<dbReference type="Proteomes" id="UP001295469">
    <property type="component" value="Chromosome C08"/>
</dbReference>
<dbReference type="EMBL" id="HG994372">
    <property type="protein sequence ID" value="CAF2115747.1"/>
    <property type="molecule type" value="Genomic_DNA"/>
</dbReference>